<accession>A0A927E4P5</accession>
<gene>
    <name evidence="1" type="ORF">IE980_15360</name>
</gene>
<proteinExistence type="predicted"/>
<sequence length="76" mass="8752">MGSSRLTLPDYVVFENIVLVLTKRLRSAFNFLSHFFICAHVFSVQNQPGKIIDIIISIWIYAAPAVWRDWKGKISL</sequence>
<comment type="caution">
    <text evidence="1">The sequence shown here is derived from an EMBL/GenBank/DDBJ whole genome shotgun (WGS) entry which is preliminary data.</text>
</comment>
<evidence type="ECO:0000313" key="2">
    <source>
        <dbReference type="Proteomes" id="UP000623974"/>
    </source>
</evidence>
<reference evidence="1" key="1">
    <citation type="submission" date="2020-07" db="EMBL/GenBank/DDBJ databases">
        <title>Clinical and genomic characterization of carbapenemase-producing Enterobacterales causing secondary infections during the COVID-19 crisis at a New York City hospital.</title>
        <authorList>
            <person name="Gomez-Simmonds A."/>
            <person name="Annavajhala M.K."/>
            <person name="Uhlemann A.-C."/>
        </authorList>
    </citation>
    <scope>NUCLEOTIDE SEQUENCE</scope>
    <source>
        <strain evidence="1">KP1828</strain>
    </source>
</reference>
<organism evidence="1 2">
    <name type="scientific">Klebsiella pneumoniae</name>
    <dbReference type="NCBI Taxonomy" id="573"/>
    <lineage>
        <taxon>Bacteria</taxon>
        <taxon>Pseudomonadati</taxon>
        <taxon>Pseudomonadota</taxon>
        <taxon>Gammaproteobacteria</taxon>
        <taxon>Enterobacterales</taxon>
        <taxon>Enterobacteriaceae</taxon>
        <taxon>Klebsiella/Raoultella group</taxon>
        <taxon>Klebsiella</taxon>
        <taxon>Klebsiella pneumoniae complex</taxon>
    </lineage>
</organism>
<dbReference type="Proteomes" id="UP000623974">
    <property type="component" value="Unassembled WGS sequence"/>
</dbReference>
<dbReference type="AlphaFoldDB" id="A0A927E4P5"/>
<evidence type="ECO:0000313" key="1">
    <source>
        <dbReference type="EMBL" id="MBD3743964.1"/>
    </source>
</evidence>
<protein>
    <submittedName>
        <fullName evidence="1">Uncharacterized protein</fullName>
    </submittedName>
</protein>
<name>A0A927E4P5_KLEPN</name>
<dbReference type="EMBL" id="JACXSX010000001">
    <property type="protein sequence ID" value="MBD3743964.1"/>
    <property type="molecule type" value="Genomic_DNA"/>
</dbReference>